<evidence type="ECO:0000313" key="2">
    <source>
        <dbReference type="Proteomes" id="UP000031668"/>
    </source>
</evidence>
<organism evidence="1 2">
    <name type="scientific">Thelohanellus kitauei</name>
    <name type="common">Myxosporean</name>
    <dbReference type="NCBI Taxonomy" id="669202"/>
    <lineage>
        <taxon>Eukaryota</taxon>
        <taxon>Metazoa</taxon>
        <taxon>Cnidaria</taxon>
        <taxon>Myxozoa</taxon>
        <taxon>Myxosporea</taxon>
        <taxon>Bivalvulida</taxon>
        <taxon>Platysporina</taxon>
        <taxon>Myxobolidae</taxon>
        <taxon>Thelohanellus</taxon>
    </lineage>
</organism>
<dbReference type="AlphaFoldDB" id="A0A0C2N1S5"/>
<reference evidence="1 2" key="1">
    <citation type="journal article" date="2014" name="Genome Biol. Evol.">
        <title>The genome of the myxosporean Thelohanellus kitauei shows adaptations to nutrient acquisition within its fish host.</title>
        <authorList>
            <person name="Yang Y."/>
            <person name="Xiong J."/>
            <person name="Zhou Z."/>
            <person name="Huo F."/>
            <person name="Miao W."/>
            <person name="Ran C."/>
            <person name="Liu Y."/>
            <person name="Zhang J."/>
            <person name="Feng J."/>
            <person name="Wang M."/>
            <person name="Wang M."/>
            <person name="Wang L."/>
            <person name="Yao B."/>
        </authorList>
    </citation>
    <scope>NUCLEOTIDE SEQUENCE [LARGE SCALE GENOMIC DNA]</scope>
    <source>
        <strain evidence="1">Wuqing</strain>
    </source>
</reference>
<evidence type="ECO:0000313" key="1">
    <source>
        <dbReference type="EMBL" id="KII73586.1"/>
    </source>
</evidence>
<name>A0A0C2N1S5_THEKT</name>
<gene>
    <name evidence="1" type="ORF">RF11_08863</name>
</gene>
<proteinExistence type="predicted"/>
<dbReference type="Proteomes" id="UP000031668">
    <property type="component" value="Unassembled WGS sequence"/>
</dbReference>
<dbReference type="EMBL" id="JWZT01000762">
    <property type="protein sequence ID" value="KII73586.1"/>
    <property type="molecule type" value="Genomic_DNA"/>
</dbReference>
<comment type="caution">
    <text evidence="1">The sequence shown here is derived from an EMBL/GenBank/DDBJ whole genome shotgun (WGS) entry which is preliminary data.</text>
</comment>
<accession>A0A0C2N1S5</accession>
<keyword evidence="2" id="KW-1185">Reference proteome</keyword>
<protein>
    <submittedName>
        <fullName evidence="1">Uncharacterized protein</fullName>
    </submittedName>
</protein>
<sequence length="184" mass="21178">MVLAQFSRLALYTPTKEHVNILRSSGMYYSNRLTLETCISRLYLSIAYIGHEICPQPSETSHTSIIIVLPFLQNTCSTLLDTKQDFQADERSACKKWTNNKHMIAYVSKLSRWAVLKSLGQLDVNRLEFTLSSSQTLKFYNFAGKRLYQHEKKAATGRKRDTYESHASVNEVYNSPLKIQKPFD</sequence>